<evidence type="ECO:0000313" key="1">
    <source>
        <dbReference type="EMBL" id="PKB96219.1"/>
    </source>
</evidence>
<comment type="caution">
    <text evidence="1">The sequence shown here is derived from an EMBL/GenBank/DDBJ whole genome shotgun (WGS) entry which is preliminary data.</text>
</comment>
<dbReference type="EMBL" id="LLXJ01004056">
    <property type="protein sequence ID" value="PKB96219.1"/>
    <property type="molecule type" value="Genomic_DNA"/>
</dbReference>
<accession>A0A2N0NNS5</accession>
<proteinExistence type="predicted"/>
<reference evidence="1 2" key="2">
    <citation type="submission" date="2017-09" db="EMBL/GenBank/DDBJ databases">
        <title>Extensive intraspecific genome diversity in a model arbuscular mycorrhizal fungus.</title>
        <authorList>
            <person name="Chen E.C."/>
            <person name="Morin E."/>
            <person name="Beaudet D."/>
            <person name="Noel J."/>
            <person name="Ndikumana S."/>
            <person name="Charron P."/>
            <person name="St-Onge C."/>
            <person name="Giorgi J."/>
            <person name="Grigoriev I.V."/>
            <person name="Roux C."/>
            <person name="Martin F.M."/>
            <person name="Corradi N."/>
        </authorList>
    </citation>
    <scope>NUCLEOTIDE SEQUENCE [LARGE SCALE GENOMIC DNA]</scope>
    <source>
        <strain evidence="1 2">A5</strain>
    </source>
</reference>
<dbReference type="AlphaFoldDB" id="A0A2N0NNS5"/>
<sequence length="141" mass="16435">MEFDNYKQVAMKAAIAERNSNFYEDKGKFIRNSLNHEKRSIILDRVLITDIPGNPQLLIASDDIHKAAIKHFQNVVGPSRSPFKTFEDLPNRWKNRYTPITSIDSNIYLMVEGAPLSKIQKMQIYHFPGKWWEIVENATLR</sequence>
<gene>
    <name evidence="1" type="ORF">RhiirA5_435217</name>
</gene>
<organism evidence="1 2">
    <name type="scientific">Rhizophagus irregularis</name>
    <dbReference type="NCBI Taxonomy" id="588596"/>
    <lineage>
        <taxon>Eukaryota</taxon>
        <taxon>Fungi</taxon>
        <taxon>Fungi incertae sedis</taxon>
        <taxon>Mucoromycota</taxon>
        <taxon>Glomeromycotina</taxon>
        <taxon>Glomeromycetes</taxon>
        <taxon>Glomerales</taxon>
        <taxon>Glomeraceae</taxon>
        <taxon>Rhizophagus</taxon>
    </lineage>
</organism>
<name>A0A2N0NNS5_9GLOM</name>
<dbReference type="VEuPathDB" id="FungiDB:FUN_024250"/>
<reference evidence="1 2" key="1">
    <citation type="submission" date="2016-04" db="EMBL/GenBank/DDBJ databases">
        <title>Genome analyses suggest a sexual origin of heterokaryosis in a supposedly ancient asexual fungus.</title>
        <authorList>
            <person name="Ropars J."/>
            <person name="Sedzielewska K."/>
            <person name="Noel J."/>
            <person name="Charron P."/>
            <person name="Farinelli L."/>
            <person name="Marton T."/>
            <person name="Kruger M."/>
            <person name="Pelin A."/>
            <person name="Brachmann A."/>
            <person name="Corradi N."/>
        </authorList>
    </citation>
    <scope>NUCLEOTIDE SEQUENCE [LARGE SCALE GENOMIC DNA]</scope>
    <source>
        <strain evidence="1 2">A5</strain>
    </source>
</reference>
<evidence type="ECO:0000313" key="2">
    <source>
        <dbReference type="Proteomes" id="UP000232722"/>
    </source>
</evidence>
<protein>
    <submittedName>
        <fullName evidence="1">Uncharacterized protein</fullName>
    </submittedName>
</protein>
<dbReference type="Proteomes" id="UP000232722">
    <property type="component" value="Unassembled WGS sequence"/>
</dbReference>